<evidence type="ECO:0000313" key="2">
    <source>
        <dbReference type="Proteomes" id="UP001153269"/>
    </source>
</evidence>
<dbReference type="AlphaFoldDB" id="A0A9N7YEG7"/>
<evidence type="ECO:0000313" key="1">
    <source>
        <dbReference type="EMBL" id="CAB1422718.1"/>
    </source>
</evidence>
<name>A0A9N7YEG7_PLEPL</name>
<reference evidence="1" key="1">
    <citation type="submission" date="2020-03" db="EMBL/GenBank/DDBJ databases">
        <authorList>
            <person name="Weist P."/>
        </authorList>
    </citation>
    <scope>NUCLEOTIDE SEQUENCE</scope>
</reference>
<accession>A0A9N7YEG7</accession>
<dbReference type="Proteomes" id="UP001153269">
    <property type="component" value="Unassembled WGS sequence"/>
</dbReference>
<proteinExistence type="predicted"/>
<sequence length="216" mass="23632">MAGGFWLIESLPALHTEQDQNMADESGLRVRKSEFPGGYFINISRRVSVLRWQSTSIQRGHRSPPPLVTLTSSLVGLNIRRGSSVSDRQSGGSRLGDVEVWKNNSYESNEEMNEVRFRHVVFCIQRVRGTSNKSSAASSGRASSSLLFITEVSAPGAGVKKKQQQQDGHLLNPSFGGVTPDPAPEKILQSDYTVLPPVSVPSQLILQFLCPLQVPS</sequence>
<comment type="caution">
    <text evidence="1">The sequence shown here is derived from an EMBL/GenBank/DDBJ whole genome shotgun (WGS) entry which is preliminary data.</text>
</comment>
<protein>
    <submittedName>
        <fullName evidence="1">Uncharacterized protein</fullName>
    </submittedName>
</protein>
<organism evidence="1 2">
    <name type="scientific">Pleuronectes platessa</name>
    <name type="common">European plaice</name>
    <dbReference type="NCBI Taxonomy" id="8262"/>
    <lineage>
        <taxon>Eukaryota</taxon>
        <taxon>Metazoa</taxon>
        <taxon>Chordata</taxon>
        <taxon>Craniata</taxon>
        <taxon>Vertebrata</taxon>
        <taxon>Euteleostomi</taxon>
        <taxon>Actinopterygii</taxon>
        <taxon>Neopterygii</taxon>
        <taxon>Teleostei</taxon>
        <taxon>Neoteleostei</taxon>
        <taxon>Acanthomorphata</taxon>
        <taxon>Carangaria</taxon>
        <taxon>Pleuronectiformes</taxon>
        <taxon>Pleuronectoidei</taxon>
        <taxon>Pleuronectidae</taxon>
        <taxon>Pleuronectes</taxon>
    </lineage>
</organism>
<dbReference type="EMBL" id="CADEAL010000605">
    <property type="protein sequence ID" value="CAB1422718.1"/>
    <property type="molecule type" value="Genomic_DNA"/>
</dbReference>
<gene>
    <name evidence="1" type="ORF">PLEPLA_LOCUS10636</name>
</gene>
<keyword evidence="2" id="KW-1185">Reference proteome</keyword>